<accession>A0A517P981</accession>
<sequence length="150" mass="15603">MELVVAVAVLLTVTTMLLPTARRVDVVRTEADRRRRAVAELSNLLTDLSRRPLEELMTNADGGPLPPDLAALREPFAASLPGATVSVVAVPLDAANGGPEGLEAVRLDGALAWTTAAGAAARPVRLSAWAFEAEPTDAPPTDAADGETNE</sequence>
<gene>
    <name evidence="1" type="ORF">CA12_20310</name>
</gene>
<dbReference type="EMBL" id="CP036265">
    <property type="protein sequence ID" value="QDT15933.1"/>
    <property type="molecule type" value="Genomic_DNA"/>
</dbReference>
<dbReference type="RefSeq" id="WP_145358827.1">
    <property type="nucleotide sequence ID" value="NZ_CP036265.1"/>
</dbReference>
<dbReference type="KEGG" id="acaf:CA12_20310"/>
<evidence type="ECO:0000313" key="1">
    <source>
        <dbReference type="EMBL" id="QDT15933.1"/>
    </source>
</evidence>
<organism evidence="1 2">
    <name type="scientific">Alienimonas californiensis</name>
    <dbReference type="NCBI Taxonomy" id="2527989"/>
    <lineage>
        <taxon>Bacteria</taxon>
        <taxon>Pseudomonadati</taxon>
        <taxon>Planctomycetota</taxon>
        <taxon>Planctomycetia</taxon>
        <taxon>Planctomycetales</taxon>
        <taxon>Planctomycetaceae</taxon>
        <taxon>Alienimonas</taxon>
    </lineage>
</organism>
<name>A0A517P981_9PLAN</name>
<dbReference type="Proteomes" id="UP000318741">
    <property type="component" value="Chromosome"/>
</dbReference>
<keyword evidence="2" id="KW-1185">Reference proteome</keyword>
<reference evidence="1 2" key="1">
    <citation type="submission" date="2019-02" db="EMBL/GenBank/DDBJ databases">
        <title>Deep-cultivation of Planctomycetes and their phenomic and genomic characterization uncovers novel biology.</title>
        <authorList>
            <person name="Wiegand S."/>
            <person name="Jogler M."/>
            <person name="Boedeker C."/>
            <person name="Pinto D."/>
            <person name="Vollmers J."/>
            <person name="Rivas-Marin E."/>
            <person name="Kohn T."/>
            <person name="Peeters S.H."/>
            <person name="Heuer A."/>
            <person name="Rast P."/>
            <person name="Oberbeckmann S."/>
            <person name="Bunk B."/>
            <person name="Jeske O."/>
            <person name="Meyerdierks A."/>
            <person name="Storesund J.E."/>
            <person name="Kallscheuer N."/>
            <person name="Luecker S."/>
            <person name="Lage O.M."/>
            <person name="Pohl T."/>
            <person name="Merkel B.J."/>
            <person name="Hornburger P."/>
            <person name="Mueller R.-W."/>
            <person name="Bruemmer F."/>
            <person name="Labrenz M."/>
            <person name="Spormann A.M."/>
            <person name="Op den Camp H."/>
            <person name="Overmann J."/>
            <person name="Amann R."/>
            <person name="Jetten M.S.M."/>
            <person name="Mascher T."/>
            <person name="Medema M.H."/>
            <person name="Devos D.P."/>
            <person name="Kaster A.-K."/>
            <person name="Ovreas L."/>
            <person name="Rohde M."/>
            <person name="Galperin M.Y."/>
            <person name="Jogler C."/>
        </authorList>
    </citation>
    <scope>NUCLEOTIDE SEQUENCE [LARGE SCALE GENOMIC DNA]</scope>
    <source>
        <strain evidence="1 2">CA12</strain>
    </source>
</reference>
<dbReference type="AlphaFoldDB" id="A0A517P981"/>
<evidence type="ECO:0000313" key="2">
    <source>
        <dbReference type="Proteomes" id="UP000318741"/>
    </source>
</evidence>
<protein>
    <submittedName>
        <fullName evidence="1">Uncharacterized protein</fullName>
    </submittedName>
</protein>
<proteinExistence type="predicted"/>